<evidence type="ECO:0008006" key="9">
    <source>
        <dbReference type="Google" id="ProtNLM"/>
    </source>
</evidence>
<gene>
    <name evidence="7" type="ORF">DVS28_a3815</name>
</gene>
<proteinExistence type="predicted"/>
<dbReference type="InterPro" id="IPR059100">
    <property type="entry name" value="TSP3_bac"/>
</dbReference>
<dbReference type="Pfam" id="PF18884">
    <property type="entry name" value="TSP3_bac"/>
    <property type="match status" value="4"/>
</dbReference>
<organism evidence="7 8">
    <name type="scientific">Euzebya pacifica</name>
    <dbReference type="NCBI Taxonomy" id="1608957"/>
    <lineage>
        <taxon>Bacteria</taxon>
        <taxon>Bacillati</taxon>
        <taxon>Actinomycetota</taxon>
        <taxon>Nitriliruptoria</taxon>
        <taxon>Euzebyales</taxon>
    </lineage>
</organism>
<keyword evidence="4" id="KW-0106">Calcium</keyword>
<evidence type="ECO:0000256" key="4">
    <source>
        <dbReference type="ARBA" id="ARBA00022837"/>
    </source>
</evidence>
<comment type="subcellular location">
    <subcellularLocation>
        <location evidence="1">Secreted</location>
    </subcellularLocation>
</comment>
<dbReference type="PANTHER" id="PTHR30032:SF8">
    <property type="entry name" value="GERMINATION-SPECIFIC N-ACETYLMURAMOYL-L-ALANINE AMIDASE"/>
    <property type="match status" value="1"/>
</dbReference>
<feature type="compositionally biased region" description="Acidic residues" evidence="5">
    <location>
        <begin position="413"/>
        <end position="427"/>
    </location>
</feature>
<dbReference type="KEGG" id="euz:DVS28_a3815"/>
<reference evidence="7 8" key="1">
    <citation type="submission" date="2018-09" db="EMBL/GenBank/DDBJ databases">
        <title>Complete genome sequence of Euzebya sp. DY32-46 isolated from seawater of Pacific Ocean.</title>
        <authorList>
            <person name="Xu L."/>
            <person name="Wu Y.-H."/>
            <person name="Xu X.-W."/>
        </authorList>
    </citation>
    <scope>NUCLEOTIDE SEQUENCE [LARGE SCALE GENOMIC DNA]</scope>
    <source>
        <strain evidence="7 8">DY32-46</strain>
    </source>
</reference>
<keyword evidence="2" id="KW-0964">Secreted</keyword>
<feature type="region of interest" description="Disordered" evidence="5">
    <location>
        <begin position="348"/>
        <end position="492"/>
    </location>
</feature>
<evidence type="ECO:0000256" key="1">
    <source>
        <dbReference type="ARBA" id="ARBA00004613"/>
    </source>
</evidence>
<evidence type="ECO:0000313" key="7">
    <source>
        <dbReference type="EMBL" id="AXV08487.1"/>
    </source>
</evidence>
<keyword evidence="8" id="KW-1185">Reference proteome</keyword>
<dbReference type="Proteomes" id="UP000264006">
    <property type="component" value="Chromosome"/>
</dbReference>
<evidence type="ECO:0000313" key="8">
    <source>
        <dbReference type="Proteomes" id="UP000264006"/>
    </source>
</evidence>
<protein>
    <recommendedName>
        <fullName evidence="9">Cell wall binding repeat 2</fullName>
    </recommendedName>
</protein>
<name>A0A346Y1Z0_9ACTN</name>
<accession>A0A346Y1Z0</accession>
<feature type="chain" id="PRO_5016641295" description="Cell wall binding repeat 2" evidence="6">
    <location>
        <begin position="23"/>
        <end position="798"/>
    </location>
</feature>
<feature type="compositionally biased region" description="Acidic residues" evidence="5">
    <location>
        <begin position="369"/>
        <end position="404"/>
    </location>
</feature>
<sequence length="798" mass="81014">MSRLTAAIMCVLLLAVAAPASAQDPTASIADARGLSSDVDLLGTEVLPLEGLPSVMAFSAGTEPVEANDVLVPVPASPLVGAAVIDVAATAGPDGAATADSEVADVVLLEIPGVGAVIEVGAVRAAVSLDCDGVATTSTTIDRLRILGQDVPLSDVIPANLAIPVEVPLPLDPLGLAEPLEVATLVLNEVVADTDRHGVSVSGIHLYVGDTLASLPLLGLDELANVDVAVASAHASSTCATVADEVPDSAVAVTVDPGEADADGIVGVDITLTNRTEGVATVTEVLASLPPGTVVVSTSEELFGAAEGLEDNPFRADVDIALAAGESITGTVFVRLPVDGNPALDVAVTSTEGPGRSGTVVLPERVAVDDDPDDDGLTNDEEDEEGTDPVDPDTDDDGLTDGEEVNDHGTDPTDPDTDDDGLTDGEEVNDHGTDPTDPDTDDDGLTDGEEVNDHGTDPLDPDTDDGGTSDGVEVMDGTEPVSTPEDDAANRVDGADRVETSVEVSSSGLDSAAAAVLARSDVFADALTASSLAAEVEGPILLTSPGTLDGRVADELDRLGVETIYMVGGTAALSTGIEEELRADGYDIRRIEGPSRFDTAVAIAQEVVGLGGPVDTVTFTRHDEFPDAMSAANLATWGRSPILLSTRDDVPDVSMEALSTLLAEDADALTLAGGVAALSPAVEAELLAAGQTTRRIAGTDRYSTSVAFVEEATDLGADLVRTWVASGLDFPDALAAGVAAWNDGGALVLVHGQDLDASPASGTYLRSNAEDIDRVVIVGGEAAISRTVERQIVEAIGD</sequence>
<keyword evidence="3 6" id="KW-0732">Signal</keyword>
<dbReference type="AlphaFoldDB" id="A0A346Y1Z0"/>
<dbReference type="EMBL" id="CP031165">
    <property type="protein sequence ID" value="AXV08487.1"/>
    <property type="molecule type" value="Genomic_DNA"/>
</dbReference>
<dbReference type="PANTHER" id="PTHR30032">
    <property type="entry name" value="N-ACETYLMURAMOYL-L-ALANINE AMIDASE-RELATED"/>
    <property type="match status" value="1"/>
</dbReference>
<evidence type="ECO:0000256" key="2">
    <source>
        <dbReference type="ARBA" id="ARBA00022525"/>
    </source>
</evidence>
<dbReference type="Gene3D" id="3.40.50.12090">
    <property type="match status" value="1"/>
</dbReference>
<evidence type="ECO:0000256" key="5">
    <source>
        <dbReference type="SAM" id="MobiDB-lite"/>
    </source>
</evidence>
<dbReference type="Pfam" id="PF04122">
    <property type="entry name" value="CW_binding_2"/>
    <property type="match status" value="3"/>
</dbReference>
<dbReference type="InterPro" id="IPR007253">
    <property type="entry name" value="Cell_wall-bd_2"/>
</dbReference>
<feature type="compositionally biased region" description="Acidic residues" evidence="5">
    <location>
        <begin position="436"/>
        <end position="450"/>
    </location>
</feature>
<evidence type="ECO:0000256" key="6">
    <source>
        <dbReference type="SAM" id="SignalP"/>
    </source>
</evidence>
<evidence type="ECO:0000256" key="3">
    <source>
        <dbReference type="ARBA" id="ARBA00022729"/>
    </source>
</evidence>
<dbReference type="InterPro" id="IPR051922">
    <property type="entry name" value="Bact_Sporulation_Assoc"/>
</dbReference>
<dbReference type="OrthoDB" id="5143602at2"/>
<dbReference type="RefSeq" id="WP_114592825.1">
    <property type="nucleotide sequence ID" value="NZ_CP031165.1"/>
</dbReference>
<feature type="signal peptide" evidence="6">
    <location>
        <begin position="1"/>
        <end position="22"/>
    </location>
</feature>